<proteinExistence type="predicted"/>
<dbReference type="AlphaFoldDB" id="J9GXP9"/>
<gene>
    <name evidence="1" type="ORF">EVA_03996</name>
</gene>
<name>J9GXP9_9ZZZZ</name>
<comment type="caution">
    <text evidence="1">The sequence shown here is derived from an EMBL/GenBank/DDBJ whole genome shotgun (WGS) entry which is preliminary data.</text>
</comment>
<evidence type="ECO:0000313" key="1">
    <source>
        <dbReference type="EMBL" id="EJX07893.1"/>
    </source>
</evidence>
<sequence>MIERKTIQFSSKNLPLYFYPIIVSIKNKALLKTKKKQFHICCFQKICTFAPRKWTAIRCGLILRSHPRLRNNNF</sequence>
<dbReference type="EMBL" id="AMCI01000769">
    <property type="protein sequence ID" value="EJX07893.1"/>
    <property type="molecule type" value="Genomic_DNA"/>
</dbReference>
<protein>
    <submittedName>
        <fullName evidence="1">Uncharacterized protein</fullName>
    </submittedName>
</protein>
<organism evidence="1">
    <name type="scientific">gut metagenome</name>
    <dbReference type="NCBI Taxonomy" id="749906"/>
    <lineage>
        <taxon>unclassified sequences</taxon>
        <taxon>metagenomes</taxon>
        <taxon>organismal metagenomes</taxon>
    </lineage>
</organism>
<accession>J9GXP9</accession>
<reference evidence="1" key="1">
    <citation type="journal article" date="2012" name="PLoS ONE">
        <title>Gene sets for utilization of primary and secondary nutrition supplies in the distal gut of endangered iberian lynx.</title>
        <authorList>
            <person name="Alcaide M."/>
            <person name="Messina E."/>
            <person name="Richter M."/>
            <person name="Bargiela R."/>
            <person name="Peplies J."/>
            <person name="Huws S.A."/>
            <person name="Newbold C.J."/>
            <person name="Golyshin P.N."/>
            <person name="Simon M.A."/>
            <person name="Lopez G."/>
            <person name="Yakimov M.M."/>
            <person name="Ferrer M."/>
        </authorList>
    </citation>
    <scope>NUCLEOTIDE SEQUENCE</scope>
</reference>